<comment type="caution">
    <text evidence="4">The sequence shown here is derived from an EMBL/GenBank/DDBJ whole genome shotgun (WGS) entry which is preliminary data.</text>
</comment>
<evidence type="ECO:0000313" key="4">
    <source>
        <dbReference type="EMBL" id="MFB9378746.1"/>
    </source>
</evidence>
<dbReference type="PANTHER" id="PTHR38463">
    <property type="entry name" value="STRESS RESPONSE PROTEIN YSNF"/>
    <property type="match status" value="1"/>
</dbReference>
<dbReference type="InterPro" id="IPR052967">
    <property type="entry name" value="Stress_Response_Assoc"/>
</dbReference>
<dbReference type="Pfam" id="PF05239">
    <property type="entry name" value="PRC"/>
    <property type="match status" value="1"/>
</dbReference>
<evidence type="ECO:0000259" key="2">
    <source>
        <dbReference type="Pfam" id="PF05239"/>
    </source>
</evidence>
<keyword evidence="5" id="KW-1185">Reference proteome</keyword>
<dbReference type="InterPro" id="IPR019060">
    <property type="entry name" value="DUF2382"/>
</dbReference>
<name>A0ABV5LXM1_9ACTN</name>
<feature type="domain" description="PRC-barrel" evidence="2">
    <location>
        <begin position="9"/>
        <end position="74"/>
    </location>
</feature>
<feature type="region of interest" description="Disordered" evidence="1">
    <location>
        <begin position="73"/>
        <end position="92"/>
    </location>
</feature>
<evidence type="ECO:0000313" key="5">
    <source>
        <dbReference type="Proteomes" id="UP001589748"/>
    </source>
</evidence>
<feature type="domain" description="DUF2382" evidence="3">
    <location>
        <begin position="158"/>
        <end position="270"/>
    </location>
</feature>
<feature type="compositionally biased region" description="Basic and acidic residues" evidence="1">
    <location>
        <begin position="130"/>
        <end position="148"/>
    </location>
</feature>
<reference evidence="4 5" key="1">
    <citation type="submission" date="2024-09" db="EMBL/GenBank/DDBJ databases">
        <authorList>
            <person name="Sun Q."/>
            <person name="Mori K."/>
        </authorList>
    </citation>
    <scope>NUCLEOTIDE SEQUENCE [LARGE SCALE GENOMIC DNA]</scope>
    <source>
        <strain evidence="4 5">TISTR 1856</strain>
    </source>
</reference>
<dbReference type="PANTHER" id="PTHR38463:SF1">
    <property type="entry name" value="STRESS RESPONSE PROTEIN YSNF"/>
    <property type="match status" value="1"/>
</dbReference>
<gene>
    <name evidence="4" type="ORF">ACFFVI_17425</name>
</gene>
<organism evidence="4 5">
    <name type="scientific">Kineococcus gynurae</name>
    <dbReference type="NCBI Taxonomy" id="452979"/>
    <lineage>
        <taxon>Bacteria</taxon>
        <taxon>Bacillati</taxon>
        <taxon>Actinomycetota</taxon>
        <taxon>Actinomycetes</taxon>
        <taxon>Kineosporiales</taxon>
        <taxon>Kineosporiaceae</taxon>
        <taxon>Kineococcus</taxon>
    </lineage>
</organism>
<feature type="region of interest" description="Disordered" evidence="1">
    <location>
        <begin position="109"/>
        <end position="157"/>
    </location>
</feature>
<feature type="compositionally biased region" description="Basic and acidic residues" evidence="1">
    <location>
        <begin position="74"/>
        <end position="85"/>
    </location>
</feature>
<proteinExistence type="predicted"/>
<dbReference type="Proteomes" id="UP001589748">
    <property type="component" value="Unassembled WGS sequence"/>
</dbReference>
<sequence>MVDQTTPESLFGATVTGSDGDKIGKVEEVYLDNDSGRPEWVSVKTGLFGSNVSLIPLSRATVSGGTVTVPFDKSTVRDAPHHDPGSELGEADEADLYRYYGVSDHASSAATTRVDGDDDLVGRAGTVPGEVDRRTETVGGTHRSEGHDTSGPNTDDAMTRSKEELRVGTETREAGRARLRKYVTSENVTRSVPVSHEEVVVTREPITEANRGDALSGGDLTEEEHEVVLTEERAVAGTEVVPVERVHLGTETVRGTETVQADVREEHIEVDGTGAEAPGREFEIVLLEEVPSVVLTVHPVERVRVRIRTRTDEDVVHAELRGEAVDLVEDDPPVR</sequence>
<accession>A0ABV5LXM1</accession>
<dbReference type="InterPro" id="IPR011033">
    <property type="entry name" value="PRC_barrel-like_sf"/>
</dbReference>
<dbReference type="InterPro" id="IPR014747">
    <property type="entry name" value="Bac_photo_RC_H_C"/>
</dbReference>
<dbReference type="SUPFAM" id="SSF50346">
    <property type="entry name" value="PRC-barrel domain"/>
    <property type="match status" value="1"/>
</dbReference>
<dbReference type="EMBL" id="JBHMDM010000011">
    <property type="protein sequence ID" value="MFB9378746.1"/>
    <property type="molecule type" value="Genomic_DNA"/>
</dbReference>
<feature type="domain" description="DUF2382" evidence="3">
    <location>
        <begin position="277"/>
        <end position="326"/>
    </location>
</feature>
<evidence type="ECO:0000256" key="1">
    <source>
        <dbReference type="SAM" id="MobiDB-lite"/>
    </source>
</evidence>
<protein>
    <submittedName>
        <fullName evidence="4">DUF2382 domain-containing protein</fullName>
    </submittedName>
</protein>
<evidence type="ECO:0000259" key="3">
    <source>
        <dbReference type="Pfam" id="PF09557"/>
    </source>
</evidence>
<dbReference type="InterPro" id="IPR027275">
    <property type="entry name" value="PRC-brl_dom"/>
</dbReference>
<dbReference type="RefSeq" id="WP_380140335.1">
    <property type="nucleotide sequence ID" value="NZ_JBHLUI010000013.1"/>
</dbReference>
<dbReference type="Gene3D" id="3.90.50.10">
    <property type="entry name" value="Photosynthetic Reaction Center, subunit H, domain 2"/>
    <property type="match status" value="1"/>
</dbReference>
<dbReference type="Pfam" id="PF09557">
    <property type="entry name" value="DUF2382"/>
    <property type="match status" value="2"/>
</dbReference>